<keyword evidence="3" id="KW-1185">Reference proteome</keyword>
<dbReference type="RefSeq" id="WP_148930058.1">
    <property type="nucleotide sequence ID" value="NZ_VNHS01000005.1"/>
</dbReference>
<name>A0A5S5C8X9_9BACL</name>
<dbReference type="Proteomes" id="UP000323257">
    <property type="component" value="Unassembled WGS sequence"/>
</dbReference>
<comment type="caution">
    <text evidence="2">The sequence shown here is derived from an EMBL/GenBank/DDBJ whole genome shotgun (WGS) entry which is preliminary data.</text>
</comment>
<keyword evidence="1" id="KW-0732">Signal</keyword>
<feature type="chain" id="PRO_5039499850" description="DUF4825 domain-containing protein" evidence="1">
    <location>
        <begin position="25"/>
        <end position="287"/>
    </location>
</feature>
<evidence type="ECO:0008006" key="4">
    <source>
        <dbReference type="Google" id="ProtNLM"/>
    </source>
</evidence>
<proteinExistence type="predicted"/>
<organism evidence="2 3">
    <name type="scientific">Paenibacillus methanolicus</name>
    <dbReference type="NCBI Taxonomy" id="582686"/>
    <lineage>
        <taxon>Bacteria</taxon>
        <taxon>Bacillati</taxon>
        <taxon>Bacillota</taxon>
        <taxon>Bacilli</taxon>
        <taxon>Bacillales</taxon>
        <taxon>Paenibacillaceae</taxon>
        <taxon>Paenibacillus</taxon>
    </lineage>
</organism>
<dbReference type="OrthoDB" id="1904509at2"/>
<dbReference type="PROSITE" id="PS51257">
    <property type="entry name" value="PROKAR_LIPOPROTEIN"/>
    <property type="match status" value="1"/>
</dbReference>
<protein>
    <recommendedName>
        <fullName evidence="4">DUF4825 domain-containing protein</fullName>
    </recommendedName>
</protein>
<feature type="signal peptide" evidence="1">
    <location>
        <begin position="1"/>
        <end position="24"/>
    </location>
</feature>
<evidence type="ECO:0000313" key="3">
    <source>
        <dbReference type="Proteomes" id="UP000323257"/>
    </source>
</evidence>
<gene>
    <name evidence="2" type="ORF">BCM02_105383</name>
</gene>
<dbReference type="EMBL" id="VNHS01000005">
    <property type="protein sequence ID" value="TYP74836.1"/>
    <property type="molecule type" value="Genomic_DNA"/>
</dbReference>
<dbReference type="AlphaFoldDB" id="A0A5S5C8X9"/>
<evidence type="ECO:0000313" key="2">
    <source>
        <dbReference type="EMBL" id="TYP74836.1"/>
    </source>
</evidence>
<evidence type="ECO:0000256" key="1">
    <source>
        <dbReference type="SAM" id="SignalP"/>
    </source>
</evidence>
<reference evidence="2 3" key="1">
    <citation type="submission" date="2019-07" db="EMBL/GenBank/DDBJ databases">
        <title>Genomic Encyclopedia of Type Strains, Phase III (KMG-III): the genomes of soil and plant-associated and newly described type strains.</title>
        <authorList>
            <person name="Whitman W."/>
        </authorList>
    </citation>
    <scope>NUCLEOTIDE SEQUENCE [LARGE SCALE GENOMIC DNA]</scope>
    <source>
        <strain evidence="2 3">BL24</strain>
    </source>
</reference>
<sequence length="287" mass="31740">MIRNRTIRIMIGALVLFIAGCADGVAGDEKTAETYIEGHRYAVVSREGLLNQYVLTREKLHGSGLESAMNMQTWGVQLVPPDAFIGKEVKEYGFTVNDHPLVDKYRSNIQLVVLMSEGKVIGGTSFPVNEGSEMRIGAPYSVDGRTLEEVTGLTYEEWVASWNRKYGPPAAPKDQDLREGEIALVELLCHEGLPNPGCADWQSDAPEVVHMFIQAIQSAEQLAGQINSIAQYDLNLIYRNQTTKRYHITLGTDRGMNGMLVDLENTDQGYAIPAEQANKLRDLIVGP</sequence>
<accession>A0A5S5C8X9</accession>